<organism evidence="12 13">
    <name type="scientific">Rhinopithecus bieti</name>
    <name type="common">Black snub-nosed monkey</name>
    <name type="synonym">Pygathrix bieti</name>
    <dbReference type="NCBI Taxonomy" id="61621"/>
    <lineage>
        <taxon>Eukaryota</taxon>
        <taxon>Metazoa</taxon>
        <taxon>Chordata</taxon>
        <taxon>Craniata</taxon>
        <taxon>Vertebrata</taxon>
        <taxon>Euteleostomi</taxon>
        <taxon>Mammalia</taxon>
        <taxon>Eutheria</taxon>
        <taxon>Euarchontoglires</taxon>
        <taxon>Primates</taxon>
        <taxon>Haplorrhini</taxon>
        <taxon>Catarrhini</taxon>
        <taxon>Cercopithecidae</taxon>
        <taxon>Colobinae</taxon>
        <taxon>Rhinopithecus</taxon>
    </lineage>
</organism>
<evidence type="ECO:0000256" key="1">
    <source>
        <dbReference type="ARBA" id="ARBA00007769"/>
    </source>
</evidence>
<keyword evidence="4" id="KW-0816">Tricarboxylic acid cycle</keyword>
<evidence type="ECO:0000256" key="5">
    <source>
        <dbReference type="ARBA" id="ARBA00023002"/>
    </source>
</evidence>
<dbReference type="EC" id="1.1.1.41" evidence="3"/>
<dbReference type="Gene3D" id="3.40.718.10">
    <property type="entry name" value="Isopropylmalate Dehydrogenase"/>
    <property type="match status" value="1"/>
</dbReference>
<sequence length="88" mass="9421">MAGPTWISKSIHGTAVDIAGKDMANPTALLLSSVLMLRHMGLFDHAARIEAACFATIKDGKSLTKDLGGNAKCSDFTEEICRQVKDLD</sequence>
<dbReference type="Pfam" id="PF00180">
    <property type="entry name" value="Iso_dh"/>
    <property type="match status" value="1"/>
</dbReference>
<evidence type="ECO:0000256" key="3">
    <source>
        <dbReference type="ARBA" id="ARBA00013012"/>
    </source>
</evidence>
<evidence type="ECO:0000256" key="2">
    <source>
        <dbReference type="ARBA" id="ARBA00011525"/>
    </source>
</evidence>
<dbReference type="Proteomes" id="UP000233180">
    <property type="component" value="Unassembled WGS sequence"/>
</dbReference>
<dbReference type="GO" id="GO:0006099">
    <property type="term" value="P:tricarboxylic acid cycle"/>
    <property type="evidence" value="ECO:0007669"/>
    <property type="project" value="UniProtKB-KW"/>
</dbReference>
<evidence type="ECO:0000313" key="13">
    <source>
        <dbReference type="Proteomes" id="UP000233180"/>
    </source>
</evidence>
<evidence type="ECO:0000256" key="4">
    <source>
        <dbReference type="ARBA" id="ARBA00022532"/>
    </source>
</evidence>
<accession>A0A2K6KP60</accession>
<comment type="similarity">
    <text evidence="1">Belongs to the isocitrate and isopropylmalate dehydrogenases family.</text>
</comment>
<dbReference type="GO" id="GO:0005739">
    <property type="term" value="C:mitochondrion"/>
    <property type="evidence" value="ECO:0007669"/>
    <property type="project" value="TreeGrafter"/>
</dbReference>
<evidence type="ECO:0000256" key="10">
    <source>
        <dbReference type="ARBA" id="ARBA00042862"/>
    </source>
</evidence>
<dbReference type="PANTHER" id="PTHR11835">
    <property type="entry name" value="DECARBOXYLATING DEHYDROGENASES-ISOCITRATE, ISOPROPYLMALATE, TARTRATE"/>
    <property type="match status" value="1"/>
</dbReference>
<evidence type="ECO:0000259" key="11">
    <source>
        <dbReference type="Pfam" id="PF00180"/>
    </source>
</evidence>
<feature type="domain" description="Isopropylmalate dehydrogenase-like" evidence="11">
    <location>
        <begin position="7"/>
        <end position="80"/>
    </location>
</feature>
<keyword evidence="13" id="KW-1185">Reference proteome</keyword>
<protein>
    <recommendedName>
        <fullName evidence="8">Isocitrate dehydrogenase [NAD] subunit alpha, mitochondrial</fullName>
        <ecNumber evidence="3">1.1.1.41</ecNumber>
    </recommendedName>
    <alternativeName>
        <fullName evidence="10">Isocitric dehydrogenase subunit alpha</fullName>
    </alternativeName>
    <alternativeName>
        <fullName evidence="9">NAD(+)-specific ICDH subunit alpha</fullName>
    </alternativeName>
</protein>
<evidence type="ECO:0000256" key="6">
    <source>
        <dbReference type="ARBA" id="ARBA00037023"/>
    </source>
</evidence>
<proteinExistence type="inferred from homology"/>
<reference evidence="12 13" key="1">
    <citation type="submission" date="2016-06" db="EMBL/GenBank/DDBJ databases">
        <title>Genome of Rhinopithecus bieti.</title>
        <authorList>
            <person name="Wu"/>
            <person name="C.-I. and Zhang"/>
            <person name="Y."/>
        </authorList>
    </citation>
    <scope>NUCLEOTIDE SEQUENCE</scope>
</reference>
<dbReference type="GO" id="GO:0004449">
    <property type="term" value="F:isocitrate dehydrogenase (NAD+) activity"/>
    <property type="evidence" value="ECO:0007669"/>
    <property type="project" value="UniProtKB-EC"/>
</dbReference>
<dbReference type="PANTHER" id="PTHR11835:SF34">
    <property type="entry name" value="ISOCITRATE DEHYDROGENASE [NAD] SUBUNIT ALPHA, MITOCHONDRIAL"/>
    <property type="match status" value="1"/>
</dbReference>
<comment type="catalytic activity">
    <reaction evidence="6">
        <text>D-threo-isocitrate + NAD(+) = 2-oxoglutarate + CO2 + NADH</text>
        <dbReference type="Rhea" id="RHEA:23632"/>
        <dbReference type="ChEBI" id="CHEBI:15562"/>
        <dbReference type="ChEBI" id="CHEBI:16526"/>
        <dbReference type="ChEBI" id="CHEBI:16810"/>
        <dbReference type="ChEBI" id="CHEBI:57540"/>
        <dbReference type="ChEBI" id="CHEBI:57945"/>
        <dbReference type="EC" id="1.1.1.41"/>
    </reaction>
    <physiologicalReaction direction="left-to-right" evidence="6">
        <dbReference type="Rhea" id="RHEA:23633"/>
    </physiologicalReaction>
</comment>
<evidence type="ECO:0000256" key="8">
    <source>
        <dbReference type="ARBA" id="ARBA00040843"/>
    </source>
</evidence>
<comment type="subunit">
    <text evidence="2">Heterooligomer of subunits alpha (IDH3A), beta (IDH3B), and gamma (IDH3G) in the apparent ratio of 2:1:1. The heterodimer containing one IDH3A and one IDH3B subunit and the heterodimer containing one IDH3A and one IDH3G subunit assemble into a heterotetramer (which contains two subunits of IDH3A, one of IDH3B and one of IDH3G) and further into the heterooctamer.</text>
</comment>
<comment type="function">
    <text evidence="7">Catalytic subunit of the enzyme which catalyzes the decarboxylation of isocitrate (ICT) into alpha-ketoglutarate. The heterodimer composed of the alpha (IDH3A) and beta (IDH3B) subunits and the heterodimer composed of the alpha (IDH3A) and gamma (IDH3G) subunits, have considerable basal activity but the full activity of the heterotetramer (containing two subunits of IDH3A, one of IDH3B and one of IDH3G) requires the assembly and cooperative function of both heterodimers.</text>
</comment>
<dbReference type="SUPFAM" id="SSF53659">
    <property type="entry name" value="Isocitrate/Isopropylmalate dehydrogenase-like"/>
    <property type="match status" value="1"/>
</dbReference>
<dbReference type="FunFam" id="3.40.718.10:FF:000021">
    <property type="entry name" value="Isocitrate dehydrogenase 3 (NAD(+)) alpha"/>
    <property type="match status" value="1"/>
</dbReference>
<dbReference type="Ensembl" id="ENSRBIT00000036818.1">
    <property type="protein sequence ID" value="ENSRBIP00000013072.1"/>
    <property type="gene ID" value="ENSRBIG00000030450.1"/>
</dbReference>
<dbReference type="InterPro" id="IPR024084">
    <property type="entry name" value="IsoPropMal-DH-like_dom"/>
</dbReference>
<evidence type="ECO:0000256" key="7">
    <source>
        <dbReference type="ARBA" id="ARBA00037577"/>
    </source>
</evidence>
<dbReference type="GeneTree" id="ENSGT00950000182989"/>
<reference evidence="12" key="2">
    <citation type="submission" date="2025-08" db="UniProtKB">
        <authorList>
            <consortium name="Ensembl"/>
        </authorList>
    </citation>
    <scope>IDENTIFICATION</scope>
</reference>
<name>A0A2K6KP60_RHIBE</name>
<keyword evidence="5" id="KW-0560">Oxidoreductase</keyword>
<dbReference type="AlphaFoldDB" id="A0A2K6KP60"/>
<dbReference type="GO" id="GO:0006102">
    <property type="term" value="P:isocitrate metabolic process"/>
    <property type="evidence" value="ECO:0007669"/>
    <property type="project" value="TreeGrafter"/>
</dbReference>
<reference evidence="12" key="3">
    <citation type="submission" date="2025-09" db="UniProtKB">
        <authorList>
            <consortium name="Ensembl"/>
        </authorList>
    </citation>
    <scope>IDENTIFICATION</scope>
</reference>
<evidence type="ECO:0000256" key="9">
    <source>
        <dbReference type="ARBA" id="ARBA00042642"/>
    </source>
</evidence>
<evidence type="ECO:0000313" key="12">
    <source>
        <dbReference type="Ensembl" id="ENSRBIP00000013072.1"/>
    </source>
</evidence>